<gene>
    <name evidence="17" type="ORF">Clacol_001532</name>
</gene>
<dbReference type="InterPro" id="IPR033124">
    <property type="entry name" value="Ser_caboxypep_his_AS"/>
</dbReference>
<reference evidence="17" key="1">
    <citation type="submission" date="2021-10" db="EMBL/GenBank/DDBJ databases">
        <title>De novo Genome Assembly of Clathrus columnatus (Basidiomycota, Fungi) Using Illumina and Nanopore Sequence Data.</title>
        <authorList>
            <person name="Ogiso-Tanaka E."/>
            <person name="Itagaki H."/>
            <person name="Hosoya T."/>
            <person name="Hosaka K."/>
        </authorList>
    </citation>
    <scope>NUCLEOTIDE SEQUENCE</scope>
    <source>
        <strain evidence="17">MO-923</strain>
    </source>
</reference>
<evidence type="ECO:0000256" key="13">
    <source>
        <dbReference type="ARBA" id="ARBA00023180"/>
    </source>
</evidence>
<proteinExistence type="inferred from homology"/>
<dbReference type="SUPFAM" id="SSF53474">
    <property type="entry name" value="alpha/beta-Hydrolases"/>
    <property type="match status" value="1"/>
</dbReference>
<sequence length="538" mass="59735">MVNDGVSFTSASSLSAASFYVSNLPDYHELDPSHPLHIYAGHIPSDPSRRNPSSTEVTPHIFFLLLKARRSADRERIVFWFNGGPGCSSFDGAMLESGPFRIDGKGGVKRIEGGWEEYATIVFEYKTFDTYLAGESYAGQFLPYFANAILESHISVPLKGIAIGNGWMDPVHQYPSFLPFAMQTGLLTEDSQKPLAIIQAYQNAKKTTDRCMSFINDTYVSSSKPIPPSINMYSVPSCGLNWPSDLVDIGKYLRRKDVVKAFHATQKSEAWQECSGRVHQELRNKKSPSGHLLFPKLLERIKVLLFIGDQDLICNSLGVEWTINALEWNGQAGLGDAKVQGWSVNGSDAGTWTEARNLTYVKIFNASHMAPYDVPHVTHDMMLRFMGVDFSLITEGSARIPSNVGLDFKPSFKPIVDENMPQTGTTVPGIVKSPEQDKAMWEAYYNAGSAALVFILLCAAIGAFLWIRSRRNKKRVALEHDAEEVIPLHTTRGPSPDGYHSPVNGISSNRKNVKNNRIEEGNIFEVGDSDIDEDVQRT</sequence>
<evidence type="ECO:0000313" key="18">
    <source>
        <dbReference type="Proteomes" id="UP001050691"/>
    </source>
</evidence>
<dbReference type="GO" id="GO:0005802">
    <property type="term" value="C:trans-Golgi network"/>
    <property type="evidence" value="ECO:0007669"/>
    <property type="project" value="TreeGrafter"/>
</dbReference>
<keyword evidence="13" id="KW-0325">Glycoprotein</keyword>
<keyword evidence="10 16" id="KW-1133">Transmembrane helix</keyword>
<evidence type="ECO:0000256" key="7">
    <source>
        <dbReference type="ARBA" id="ARBA00022703"/>
    </source>
</evidence>
<keyword evidence="9 14" id="KW-0378">Hydrolase</keyword>
<dbReference type="PROSITE" id="PS00131">
    <property type="entry name" value="CARBOXYPEPT_SER_SER"/>
    <property type="match status" value="1"/>
</dbReference>
<evidence type="ECO:0000256" key="12">
    <source>
        <dbReference type="ARBA" id="ARBA00023136"/>
    </source>
</evidence>
<keyword evidence="5 14" id="KW-0645">Protease</keyword>
<keyword evidence="4 14" id="KW-0121">Carboxypeptidase</keyword>
<comment type="similarity">
    <text evidence="3 14">Belongs to the peptidase S10 family.</text>
</comment>
<dbReference type="PANTHER" id="PTHR11802:SF190">
    <property type="entry name" value="PHEROMONE-PROCESSING CARBOXYPEPTIDASE KEX1"/>
    <property type="match status" value="1"/>
</dbReference>
<evidence type="ECO:0000256" key="8">
    <source>
        <dbReference type="ARBA" id="ARBA00022729"/>
    </source>
</evidence>
<keyword evidence="8" id="KW-0732">Signal</keyword>
<dbReference type="GO" id="GO:0006508">
    <property type="term" value="P:proteolysis"/>
    <property type="evidence" value="ECO:0007669"/>
    <property type="project" value="UniProtKB-KW"/>
</dbReference>
<keyword evidence="6 16" id="KW-0812">Transmembrane</keyword>
<keyword evidence="11" id="KW-0333">Golgi apparatus</keyword>
<dbReference type="GO" id="GO:0006915">
    <property type="term" value="P:apoptotic process"/>
    <property type="evidence" value="ECO:0007669"/>
    <property type="project" value="UniProtKB-KW"/>
</dbReference>
<accession>A0AAV5A2T7</accession>
<dbReference type="InterPro" id="IPR001563">
    <property type="entry name" value="Peptidase_S10"/>
</dbReference>
<dbReference type="PROSITE" id="PS00560">
    <property type="entry name" value="CARBOXYPEPT_SER_HIS"/>
    <property type="match status" value="1"/>
</dbReference>
<evidence type="ECO:0000256" key="11">
    <source>
        <dbReference type="ARBA" id="ARBA00023034"/>
    </source>
</evidence>
<comment type="subcellular location">
    <subcellularLocation>
        <location evidence="2">Golgi apparatus</location>
        <location evidence="2">trans-Golgi network membrane</location>
        <topology evidence="2">Single-pass type I membrane protein</topology>
    </subcellularLocation>
</comment>
<dbReference type="PRINTS" id="PR00724">
    <property type="entry name" value="CRBOXYPTASEC"/>
</dbReference>
<comment type="caution">
    <text evidence="17">The sequence shown here is derived from an EMBL/GenBank/DDBJ whole genome shotgun (WGS) entry which is preliminary data.</text>
</comment>
<dbReference type="InterPro" id="IPR029058">
    <property type="entry name" value="AB_hydrolase_fold"/>
</dbReference>
<organism evidence="17 18">
    <name type="scientific">Clathrus columnatus</name>
    <dbReference type="NCBI Taxonomy" id="1419009"/>
    <lineage>
        <taxon>Eukaryota</taxon>
        <taxon>Fungi</taxon>
        <taxon>Dikarya</taxon>
        <taxon>Basidiomycota</taxon>
        <taxon>Agaricomycotina</taxon>
        <taxon>Agaricomycetes</taxon>
        <taxon>Phallomycetidae</taxon>
        <taxon>Phallales</taxon>
        <taxon>Clathraceae</taxon>
        <taxon>Clathrus</taxon>
    </lineage>
</organism>
<keyword evidence="7" id="KW-0053">Apoptosis</keyword>
<feature type="region of interest" description="Disordered" evidence="15">
    <location>
        <begin position="488"/>
        <end position="514"/>
    </location>
</feature>
<protein>
    <recommendedName>
        <fullName evidence="14">Carboxypeptidase</fullName>
        <ecNumber evidence="14">3.4.16.-</ecNumber>
    </recommendedName>
</protein>
<dbReference type="Pfam" id="PF00450">
    <property type="entry name" value="Peptidase_S10"/>
    <property type="match status" value="2"/>
</dbReference>
<evidence type="ECO:0000256" key="9">
    <source>
        <dbReference type="ARBA" id="ARBA00022801"/>
    </source>
</evidence>
<evidence type="ECO:0000256" key="6">
    <source>
        <dbReference type="ARBA" id="ARBA00022692"/>
    </source>
</evidence>
<dbReference type="GO" id="GO:0004185">
    <property type="term" value="F:serine-type carboxypeptidase activity"/>
    <property type="evidence" value="ECO:0007669"/>
    <property type="project" value="UniProtKB-UniRule"/>
</dbReference>
<evidence type="ECO:0000313" key="17">
    <source>
        <dbReference type="EMBL" id="GJJ07331.1"/>
    </source>
</evidence>
<dbReference type="Gene3D" id="3.40.50.1820">
    <property type="entry name" value="alpha/beta hydrolase"/>
    <property type="match status" value="2"/>
</dbReference>
<comment type="catalytic activity">
    <reaction evidence="1">
        <text>Preferential release of a C-terminal arginine or lysine residue.</text>
        <dbReference type="EC" id="3.4.16.6"/>
    </reaction>
</comment>
<dbReference type="EC" id="3.4.16.-" evidence="14"/>
<dbReference type="InterPro" id="IPR018202">
    <property type="entry name" value="Ser_caboxypep_ser_AS"/>
</dbReference>
<evidence type="ECO:0000256" key="16">
    <source>
        <dbReference type="SAM" id="Phobius"/>
    </source>
</evidence>
<dbReference type="Proteomes" id="UP001050691">
    <property type="component" value="Unassembled WGS sequence"/>
</dbReference>
<evidence type="ECO:0000256" key="14">
    <source>
        <dbReference type="RuleBase" id="RU361156"/>
    </source>
</evidence>
<evidence type="ECO:0000256" key="15">
    <source>
        <dbReference type="SAM" id="MobiDB-lite"/>
    </source>
</evidence>
<dbReference type="PANTHER" id="PTHR11802">
    <property type="entry name" value="SERINE PROTEASE FAMILY S10 SERINE CARBOXYPEPTIDASE"/>
    <property type="match status" value="1"/>
</dbReference>
<name>A0AAV5A2T7_9AGAM</name>
<evidence type="ECO:0000256" key="2">
    <source>
        <dbReference type="ARBA" id="ARBA00004393"/>
    </source>
</evidence>
<dbReference type="AlphaFoldDB" id="A0AAV5A2T7"/>
<keyword evidence="12 16" id="KW-0472">Membrane</keyword>
<evidence type="ECO:0000256" key="4">
    <source>
        <dbReference type="ARBA" id="ARBA00022645"/>
    </source>
</evidence>
<evidence type="ECO:0000256" key="5">
    <source>
        <dbReference type="ARBA" id="ARBA00022670"/>
    </source>
</evidence>
<evidence type="ECO:0000256" key="1">
    <source>
        <dbReference type="ARBA" id="ARBA00001003"/>
    </source>
</evidence>
<keyword evidence="18" id="KW-1185">Reference proteome</keyword>
<feature type="transmembrane region" description="Helical" evidence="16">
    <location>
        <begin position="443"/>
        <end position="467"/>
    </location>
</feature>
<evidence type="ECO:0000256" key="10">
    <source>
        <dbReference type="ARBA" id="ARBA00022989"/>
    </source>
</evidence>
<dbReference type="EMBL" id="BPWL01000002">
    <property type="protein sequence ID" value="GJJ07331.1"/>
    <property type="molecule type" value="Genomic_DNA"/>
</dbReference>
<evidence type="ECO:0000256" key="3">
    <source>
        <dbReference type="ARBA" id="ARBA00009431"/>
    </source>
</evidence>